<evidence type="ECO:0000313" key="3">
    <source>
        <dbReference type="Proteomes" id="UP000248168"/>
    </source>
</evidence>
<feature type="transmembrane region" description="Helical" evidence="1">
    <location>
        <begin position="170"/>
        <end position="189"/>
    </location>
</feature>
<dbReference type="Proteomes" id="UP000248168">
    <property type="component" value="Unassembled WGS sequence"/>
</dbReference>
<evidence type="ECO:0000256" key="1">
    <source>
        <dbReference type="SAM" id="Phobius"/>
    </source>
</evidence>
<dbReference type="EMBL" id="OUNR01000001">
    <property type="protein sequence ID" value="SPP63012.1"/>
    <property type="molecule type" value="Genomic_DNA"/>
</dbReference>
<dbReference type="RefSeq" id="WP_181416543.1">
    <property type="nucleotide sequence ID" value="NZ_OUNR01000001.1"/>
</dbReference>
<protein>
    <submittedName>
        <fullName evidence="2">Paraquat-inducible protein A</fullName>
    </submittedName>
</protein>
<keyword evidence="1" id="KW-0472">Membrane</keyword>
<organism evidence="2 3">
    <name type="scientific">Nitrospira lenta</name>
    <dbReference type="NCBI Taxonomy" id="1436998"/>
    <lineage>
        <taxon>Bacteria</taxon>
        <taxon>Pseudomonadati</taxon>
        <taxon>Nitrospirota</taxon>
        <taxon>Nitrospiria</taxon>
        <taxon>Nitrospirales</taxon>
        <taxon>Nitrospiraceae</taxon>
        <taxon>Nitrospira</taxon>
    </lineage>
</organism>
<sequence length="200" mass="22078">MAPLSLIACHECDLLQRRIVLPQGGVGRCRRCHSVLYRTRQGGVDQPLACAIAASILFLIANVYPIVGLEVQGERQAANLYDTVHMLWVEGRGEVAILVCLTALIMPAIEIALLIYLLLPLKLHCVTEGTLPVLRFLQAVHPWSMVEVFLLGILVAFVKLEHLAEVRVGIALWAYVGLIPLLIVASLSFDPEALWSDMHE</sequence>
<keyword evidence="1" id="KW-1133">Transmembrane helix</keyword>
<evidence type="ECO:0000313" key="2">
    <source>
        <dbReference type="EMBL" id="SPP63012.1"/>
    </source>
</evidence>
<accession>A0A330L2D7</accession>
<dbReference type="InterPro" id="IPR007498">
    <property type="entry name" value="PqiA-like"/>
</dbReference>
<keyword evidence="3" id="KW-1185">Reference proteome</keyword>
<feature type="transmembrane region" description="Helical" evidence="1">
    <location>
        <begin position="139"/>
        <end position="158"/>
    </location>
</feature>
<gene>
    <name evidence="2" type="ORF">NITLEN_10098</name>
</gene>
<proteinExistence type="predicted"/>
<dbReference type="InParanoid" id="A0A330L2D7"/>
<dbReference type="AlphaFoldDB" id="A0A330L2D7"/>
<dbReference type="Pfam" id="PF04403">
    <property type="entry name" value="PqiA"/>
    <property type="match status" value="1"/>
</dbReference>
<keyword evidence="1" id="KW-0812">Transmembrane</keyword>
<reference evidence="3" key="1">
    <citation type="submission" date="2018-04" db="EMBL/GenBank/DDBJ databases">
        <authorList>
            <person name="Lucker S."/>
            <person name="Sakoula D."/>
        </authorList>
    </citation>
    <scope>NUCLEOTIDE SEQUENCE [LARGE SCALE GENOMIC DNA]</scope>
</reference>
<feature type="transmembrane region" description="Helical" evidence="1">
    <location>
        <begin position="95"/>
        <end position="119"/>
    </location>
</feature>
<feature type="transmembrane region" description="Helical" evidence="1">
    <location>
        <begin position="46"/>
        <end position="67"/>
    </location>
</feature>
<name>A0A330L2D7_9BACT</name>